<keyword evidence="2" id="KW-1185">Reference proteome</keyword>
<protein>
    <recommendedName>
        <fullName evidence="3">Lipoprotein</fullName>
    </recommendedName>
</protein>
<evidence type="ECO:0000313" key="2">
    <source>
        <dbReference type="Proteomes" id="UP001224418"/>
    </source>
</evidence>
<reference evidence="1 2" key="1">
    <citation type="submission" date="2023-07" db="EMBL/GenBank/DDBJ databases">
        <title>Genomic Encyclopedia of Type Strains, Phase IV (KMG-IV): sequencing the most valuable type-strain genomes for metagenomic binning, comparative biology and taxonomic classification.</title>
        <authorList>
            <person name="Goeker M."/>
        </authorList>
    </citation>
    <scope>NUCLEOTIDE SEQUENCE [LARGE SCALE GENOMIC DNA]</scope>
    <source>
        <strain evidence="1 2">DSM 1400</strain>
    </source>
</reference>
<evidence type="ECO:0000313" key="1">
    <source>
        <dbReference type="EMBL" id="MDQ0480618.1"/>
    </source>
</evidence>
<dbReference type="PROSITE" id="PS51257">
    <property type="entry name" value="PROKAR_LIPOPROTEIN"/>
    <property type="match status" value="1"/>
</dbReference>
<proteinExistence type="predicted"/>
<dbReference type="EMBL" id="JAUSWN010000023">
    <property type="protein sequence ID" value="MDQ0480618.1"/>
    <property type="molecule type" value="Genomic_DNA"/>
</dbReference>
<comment type="caution">
    <text evidence="1">The sequence shown here is derived from an EMBL/GenBank/DDBJ whole genome shotgun (WGS) entry which is preliminary data.</text>
</comment>
<organism evidence="1 2">
    <name type="scientific">Hathewaya limosa</name>
    <name type="common">Clostridium limosum</name>
    <dbReference type="NCBI Taxonomy" id="1536"/>
    <lineage>
        <taxon>Bacteria</taxon>
        <taxon>Bacillati</taxon>
        <taxon>Bacillota</taxon>
        <taxon>Clostridia</taxon>
        <taxon>Eubacteriales</taxon>
        <taxon>Clostridiaceae</taxon>
        <taxon>Hathewaya</taxon>
    </lineage>
</organism>
<dbReference type="RefSeq" id="WP_307356688.1">
    <property type="nucleotide sequence ID" value="NZ_BAAACJ010000004.1"/>
</dbReference>
<dbReference type="Proteomes" id="UP001224418">
    <property type="component" value="Unassembled WGS sequence"/>
</dbReference>
<accession>A0ABU0JU38</accession>
<sequence>MFKNRKLYSSLLFLTLMCGGLVGCGHKPKISKPAIKTEVTKKEVKNETAEEKVKRIAKEYINLYVNVDYKTYSKEDYNKKIEICSEQIKREAQIKHENYDYYKKYYTKDKTQEKLKEIKNIKVEKITDKVYSFESIIIVENYKKVKLEAMFDVQVDISTNKITYFNIRLK</sequence>
<name>A0ABU0JU38_HATLI</name>
<gene>
    <name evidence="1" type="ORF">QOZ93_002366</name>
</gene>
<evidence type="ECO:0008006" key="3">
    <source>
        <dbReference type="Google" id="ProtNLM"/>
    </source>
</evidence>